<comment type="caution">
    <text evidence="1">The sequence shown here is derived from an EMBL/GenBank/DDBJ whole genome shotgun (WGS) entry which is preliminary data.</text>
</comment>
<name>A0A0L6W4X3_9FIRM</name>
<reference evidence="2" key="1">
    <citation type="submission" date="2015-07" db="EMBL/GenBank/DDBJ databases">
        <title>Complete Genome of Thermincola ferriacetica strain Z-0001T.</title>
        <authorList>
            <person name="Lusk B."/>
            <person name="Badalamenti J.P."/>
            <person name="Parameswaran P."/>
            <person name="Bond D.R."/>
            <person name="Torres C.I."/>
        </authorList>
    </citation>
    <scope>NUCLEOTIDE SEQUENCE [LARGE SCALE GENOMIC DNA]</scope>
    <source>
        <strain evidence="2">Z-0001</strain>
    </source>
</reference>
<protein>
    <submittedName>
        <fullName evidence="1">Uncharacterized protein</fullName>
    </submittedName>
</protein>
<keyword evidence="2" id="KW-1185">Reference proteome</keyword>
<gene>
    <name evidence="1" type="ORF">Tfer_0698</name>
</gene>
<proteinExistence type="predicted"/>
<dbReference type="RefSeq" id="WP_160315518.1">
    <property type="nucleotide sequence ID" value="NZ_LGTE01000003.1"/>
</dbReference>
<sequence>MLVCSFTAWGLNKVWSGEDIVRARRVLTAADAMIVGRTNKNGKQIYG</sequence>
<organism evidence="1 2">
    <name type="scientific">Thermincola ferriacetica</name>
    <dbReference type="NCBI Taxonomy" id="281456"/>
    <lineage>
        <taxon>Bacteria</taxon>
        <taxon>Bacillati</taxon>
        <taxon>Bacillota</taxon>
        <taxon>Clostridia</taxon>
        <taxon>Eubacteriales</taxon>
        <taxon>Thermincolaceae</taxon>
        <taxon>Thermincola</taxon>
    </lineage>
</organism>
<dbReference type="Proteomes" id="UP000037175">
    <property type="component" value="Unassembled WGS sequence"/>
</dbReference>
<dbReference type="AlphaFoldDB" id="A0A0L6W4X3"/>
<dbReference type="EMBL" id="LGTE01000003">
    <property type="protein sequence ID" value="KNZ70516.1"/>
    <property type="molecule type" value="Genomic_DNA"/>
</dbReference>
<evidence type="ECO:0000313" key="2">
    <source>
        <dbReference type="Proteomes" id="UP000037175"/>
    </source>
</evidence>
<evidence type="ECO:0000313" key="1">
    <source>
        <dbReference type="EMBL" id="KNZ70516.1"/>
    </source>
</evidence>
<accession>A0A0L6W4X3</accession>